<sequence length="71" mass="7224">MTTVVLTGVVVELLVGGGVVAATAPTGLEMTVVFSDPEGDDELLVVVCGTLEEPEATAVDGELARPSKRIV</sequence>
<dbReference type="EMBL" id="FOHW01000024">
    <property type="protein sequence ID" value="SET76014.1"/>
    <property type="molecule type" value="Genomic_DNA"/>
</dbReference>
<organism evidence="1 2">
    <name type="scientific">Pseudomonas graminis</name>
    <dbReference type="NCBI Taxonomy" id="158627"/>
    <lineage>
        <taxon>Bacteria</taxon>
        <taxon>Pseudomonadati</taxon>
        <taxon>Pseudomonadota</taxon>
        <taxon>Gammaproteobacteria</taxon>
        <taxon>Pseudomonadales</taxon>
        <taxon>Pseudomonadaceae</taxon>
        <taxon>Pseudomonas</taxon>
    </lineage>
</organism>
<accession>A0A1I0GZP4</accession>
<gene>
    <name evidence="1" type="ORF">SAMN05216197_12427</name>
</gene>
<dbReference type="Proteomes" id="UP000182332">
    <property type="component" value="Unassembled WGS sequence"/>
</dbReference>
<proteinExistence type="predicted"/>
<evidence type="ECO:0000313" key="2">
    <source>
        <dbReference type="Proteomes" id="UP000182332"/>
    </source>
</evidence>
<protein>
    <submittedName>
        <fullName evidence="1">Uncharacterized protein</fullName>
    </submittedName>
</protein>
<name>A0A1I0GZP4_9PSED</name>
<evidence type="ECO:0000313" key="1">
    <source>
        <dbReference type="EMBL" id="SET76014.1"/>
    </source>
</evidence>
<dbReference type="AlphaFoldDB" id="A0A1I0GZP4"/>
<reference evidence="1 2" key="1">
    <citation type="submission" date="2016-10" db="EMBL/GenBank/DDBJ databases">
        <authorList>
            <person name="de Groot N.N."/>
        </authorList>
    </citation>
    <scope>NUCLEOTIDE SEQUENCE [LARGE SCALE GENOMIC DNA]</scope>
    <source>
        <strain evidence="1 2">DSM 11363</strain>
    </source>
</reference>